<name>A0A367QV30_9NOSO</name>
<protein>
    <submittedName>
        <fullName evidence="1">Uncharacterized protein</fullName>
    </submittedName>
</protein>
<reference evidence="1" key="1">
    <citation type="submission" date="2016-04" db="EMBL/GenBank/DDBJ databases">
        <authorList>
            <person name="Tabuchi Yagui T.R."/>
        </authorList>
    </citation>
    <scope>NUCLEOTIDE SEQUENCE [LARGE SCALE GENOMIC DNA]</scope>
    <source>
        <strain evidence="1">NIES-26</strain>
    </source>
</reference>
<evidence type="ECO:0000313" key="1">
    <source>
        <dbReference type="EMBL" id="RCJ27052.1"/>
    </source>
</evidence>
<dbReference type="Proteomes" id="UP000252107">
    <property type="component" value="Unassembled WGS sequence"/>
</dbReference>
<sequence>MNFNFRRRVFALSCAVATAMIGVDFMATKSIVQAQLLPVICPIGSETATYNPPITTQTQNTTVNIQGSVGQCIGSQPIISGNYNFTVPYQISCNNVGIFPTYSITYNWNTGQSTKVDYTFTSINLINGQLILTSTGTAVNGLFQGRTVQRTITLLATDITACPTQGISSIAGPQTLTILGSL</sequence>
<organism evidence="1 2">
    <name type="scientific">Nostoc minutum NIES-26</name>
    <dbReference type="NCBI Taxonomy" id="1844469"/>
    <lineage>
        <taxon>Bacteria</taxon>
        <taxon>Bacillati</taxon>
        <taxon>Cyanobacteriota</taxon>
        <taxon>Cyanophyceae</taxon>
        <taxon>Nostocales</taxon>
        <taxon>Nostocaceae</taxon>
        <taxon>Nostoc</taxon>
    </lineage>
</organism>
<dbReference type="EMBL" id="LXQD01000306">
    <property type="protein sequence ID" value="RCJ27052.1"/>
    <property type="molecule type" value="Genomic_DNA"/>
</dbReference>
<comment type="caution">
    <text evidence="1">The sequence shown here is derived from an EMBL/GenBank/DDBJ whole genome shotgun (WGS) entry which is preliminary data.</text>
</comment>
<evidence type="ECO:0000313" key="2">
    <source>
        <dbReference type="Proteomes" id="UP000252107"/>
    </source>
</evidence>
<accession>A0A367QV30</accession>
<keyword evidence="2" id="KW-1185">Reference proteome</keyword>
<proteinExistence type="predicted"/>
<dbReference type="AlphaFoldDB" id="A0A367QV30"/>
<gene>
    <name evidence="1" type="ORF">A6770_02500</name>
</gene>